<evidence type="ECO:0000256" key="6">
    <source>
        <dbReference type="ARBA" id="ARBA00023274"/>
    </source>
</evidence>
<evidence type="ECO:0000256" key="3">
    <source>
        <dbReference type="ARBA" id="ARBA00022517"/>
    </source>
</evidence>
<dbReference type="Pfam" id="PF08146">
    <property type="entry name" value="BP28CT"/>
    <property type="match status" value="1"/>
</dbReference>
<evidence type="ECO:0000256" key="7">
    <source>
        <dbReference type="RuleBase" id="RU367065"/>
    </source>
</evidence>
<evidence type="ECO:0000256" key="5">
    <source>
        <dbReference type="ARBA" id="ARBA00023242"/>
    </source>
</evidence>
<keyword evidence="4 7" id="KW-0698">rRNA processing</keyword>
<comment type="function">
    <text evidence="7">Involved in nucleolar processing of pre-18S ribosomal RNA.</text>
</comment>
<organism evidence="9 10">
    <name type="scientific">Drosophila arizonae</name>
    <name type="common">Fruit fly</name>
    <dbReference type="NCBI Taxonomy" id="7263"/>
    <lineage>
        <taxon>Eukaryota</taxon>
        <taxon>Metazoa</taxon>
        <taxon>Ecdysozoa</taxon>
        <taxon>Arthropoda</taxon>
        <taxon>Hexapoda</taxon>
        <taxon>Insecta</taxon>
        <taxon>Pterygota</taxon>
        <taxon>Neoptera</taxon>
        <taxon>Endopterygota</taxon>
        <taxon>Diptera</taxon>
        <taxon>Brachycera</taxon>
        <taxon>Muscomorpha</taxon>
        <taxon>Ephydroidea</taxon>
        <taxon>Drosophilidae</taxon>
        <taxon>Drosophila</taxon>
    </lineage>
</organism>
<accession>A0ABM1NYJ7</accession>
<dbReference type="InterPro" id="IPR040191">
    <property type="entry name" value="UTP10"/>
</dbReference>
<comment type="similarity">
    <text evidence="2 7">Belongs to the HEATR1/UTP10 family.</text>
</comment>
<keyword evidence="3 7" id="KW-0690">Ribosome biogenesis</keyword>
<sequence length="2128" mass="240058">MTTSLAQQLQKLAAPQTSLPLADARSRASILFSPKDAATKDRRAIYEIGLSGLLELTAFNPTFKEFQLTLFDEATLTLERAVEQAEVNQLLDAAIAKFLRLLSPYFLLRPAHMCFEWLLRRFQVHEYNREEVMALIMPYHETTTFVQVLQTMRLRQSDENWFWLRPLQRPGVPLAKTTIVNRAASVPAFLGFICRSTRKAVKELGPRAHQLQAQINFYCTVVVGALQTAKPVQEWHIATILESLLKGLVSDTVDYVAASYVIVAQLVSRTKLKRKICDALLERVANCTFERLHTTALLLLIWIHDKQQAARPQFTAKTMLNLVCQKWLITSLASLAKENIAVSAICIPLMRGAVAAIREGDASASSHQEFLDNLISEVPFSKLSALQLINCFLDTFVDVKAENGVTPMDTSNNGDADDTIVIDSDDEMEPVKTDFQAWYTEFLEKLERRYPEAFDLSVKASLKAKSKTSNRQKALKLALGFRLNTSDEKAKRAYEKLYHYNADIRLGAVQQLLQNLKVPKRRERSYHLLQECLPDRIKDDSPTVVSALLALPTVDFVEMLGAEPFAQTLCELLQRAQQQRQTQWDVVVPQAVQHLTTAAVSDNYDANLLLLALMPYLFPCDALSAREHAALLIILSSNFVNKLPFLERLQVSTEHGAFNVWEHRKQFLDIIADVRQPGKQQLALLESVEQHGGVDYLRGEASKLTHLLLLLTAFAKRELSAEESVQMLQRLDVYSRGFQFRVAKEGNDNIHKNFVPLQLYADFLQTLAKNTKFSQLAGLPWTEVNDELRLCLLLLDALCSRVYAENCGPAERREWTRALKDCLNHVLPEPQQKLDFLCNFYVYEELPQLYSKASDYALQRVRGFQLLQAVLRPRPFAVKCSLMHVLRIANACNSPLQTLRQQALATLQLLDLKQLETHVAHLVECLLLRKSELCMDHEQYALILHTILQSSKNTPREKLLLAKLRRTLLELVCDVEQPAICTAALLKALKHMNNETLLTALLPLGEAALRAVVEHDPSSETPQLEQLNWPHSDIYCAVIERFEGKAGRTVLTENPAAWQLLEASFKRHTTYVQLEQKLQPLPCVLLNSLTPETYDQLQSKHKVALLQLIVEAATASDNDSIFLSAHRLLKHCTIECQPLVSMLSTMCSRSTRTVTPKQPDRRRSGAPNTKLDLTCVSWKQGMTLLELLEHKKQLVGAELLIPQLFELLQMCLTLEEHSSAEYPKQLILSSLLHCCEVSQAAGVQLSKVLPESCFRIEQVVQCLRNTQNPQTQQHALLFLTRCAALYPQQVLHKIVEIFTFVGSTVARHDDAFSLHIIRNVVETIVPTLLLQSGEQRERLVIAVLKVFADICSDVPVHRRLPLYETLFRVLNPRQHLWQFLCILFESQMLLEQAPASAAGSKARKPLDKTRVEFARELTLIFEQPEVILDTCVHLLDYLAKLPLSKEAQTQAASAGASASRNISPEQQLFDLCTRSFKQLRHYKYLIMDYLSSLSSTGEFQAKLGNLKRSQLAKLKPLYQDFILKTLAYVSVVNNALKLAAGTPSLEKYWRVLANHVHDVLDNAIGLLSPDNFLHVITELLQHDLIYVRIKVLELLVTKLSPPADYFGQCEAHQFGILFEPLGAIIDGVLDGTGGSNAQQAQLQQTALQAMQLLAHRHGRDYVEECRTLLAKLTRIAKRRANVPKAVVGNVVLTLVEICGSIKANALAQLPKFAPQLTELLKEQVQLLVSQRQTPDYICSALVTAMHKLFLTLPQFLGPYLVDIIGSLIRLSVQLENPQLLKDKRTQALKLRIVDVWSAVAQGVQARILVPSCATIYASLLEAQAYDELGVLMHQLLLPCIKHNGNAELAPVQEALSELFLQGLEFRLQVRGRQLPRQQIAQIEASVSETFVAWILKLSETSFRPMYGRVHKWAMERNELEPQLTYFLLTNRIAAALKSLFVLFADDVISDAARLLQEHNTLHQEIAENVDVEDVAELLSAILGTLHHVFLHCSGDFINDHRFRKLMPPLVDQLENSLVIASDREQLQQTLTDCIAQLAAATNDVLWKQLNNQVLLKTRTSTPEVRILAFNTSVAIARKLGESFAPLLPETVPFIAELLEDEHEPVEKNTRTAVQELETILGESVQKYL</sequence>
<keyword evidence="6 7" id="KW-0687">Ribonucleoprotein</keyword>
<reference evidence="10" key="3">
    <citation type="submission" date="2025-08" db="UniProtKB">
        <authorList>
            <consortium name="RefSeq"/>
        </authorList>
    </citation>
    <scope>IDENTIFICATION</scope>
    <source>
        <tissue evidence="10">Whole organism</tissue>
    </source>
</reference>
<dbReference type="Gene3D" id="1.25.10.10">
    <property type="entry name" value="Leucine-rich Repeat Variant"/>
    <property type="match status" value="2"/>
</dbReference>
<feature type="domain" description="BP28 C-terminal" evidence="8">
    <location>
        <begin position="1845"/>
        <end position="1996"/>
    </location>
</feature>
<keyword evidence="5 7" id="KW-0539">Nucleus</keyword>
<evidence type="ECO:0000313" key="10">
    <source>
        <dbReference type="RefSeq" id="XP_017860033.1"/>
    </source>
</evidence>
<dbReference type="Pfam" id="PF23243">
    <property type="entry name" value="HEAT_HEATR1"/>
    <property type="match status" value="1"/>
</dbReference>
<dbReference type="RefSeq" id="XP_017860033.1">
    <property type="nucleotide sequence ID" value="XM_018004544.1"/>
</dbReference>
<dbReference type="InterPro" id="IPR012954">
    <property type="entry name" value="BP28_C_dom"/>
</dbReference>
<dbReference type="PANTHER" id="PTHR13457">
    <property type="entry name" value="BAP28"/>
    <property type="match status" value="1"/>
</dbReference>
<dbReference type="Pfam" id="PF12397">
    <property type="entry name" value="U3snoRNP10"/>
    <property type="match status" value="1"/>
</dbReference>
<evidence type="ECO:0000259" key="8">
    <source>
        <dbReference type="SMART" id="SM01036"/>
    </source>
</evidence>
<dbReference type="SMART" id="SM01036">
    <property type="entry name" value="BP28CT"/>
    <property type="match status" value="1"/>
</dbReference>
<evidence type="ECO:0000256" key="1">
    <source>
        <dbReference type="ARBA" id="ARBA00004604"/>
    </source>
</evidence>
<dbReference type="PANTHER" id="PTHR13457:SF1">
    <property type="entry name" value="HEAT REPEAT-CONTAINING PROTEIN 1"/>
    <property type="match status" value="1"/>
</dbReference>
<comment type="subcellular location">
    <subcellularLocation>
        <location evidence="1 7">Nucleus</location>
        <location evidence="1 7">Nucleolus</location>
    </subcellularLocation>
</comment>
<gene>
    <name evidence="10" type="primary">LOC108611756</name>
</gene>
<dbReference type="GeneID" id="108611756"/>
<keyword evidence="9" id="KW-1185">Reference proteome</keyword>
<dbReference type="InterPro" id="IPR056473">
    <property type="entry name" value="HEAT_Utp10/HEAT1"/>
</dbReference>
<proteinExistence type="inferred from homology"/>
<dbReference type="InterPro" id="IPR022125">
    <property type="entry name" value="U3snoRNP10_N"/>
</dbReference>
<evidence type="ECO:0000256" key="2">
    <source>
        <dbReference type="ARBA" id="ARBA00010559"/>
    </source>
</evidence>
<dbReference type="InterPro" id="IPR016024">
    <property type="entry name" value="ARM-type_fold"/>
</dbReference>
<dbReference type="SUPFAM" id="SSF48371">
    <property type="entry name" value="ARM repeat"/>
    <property type="match status" value="2"/>
</dbReference>
<dbReference type="InterPro" id="IPR011989">
    <property type="entry name" value="ARM-like"/>
</dbReference>
<evidence type="ECO:0000313" key="9">
    <source>
        <dbReference type="Proteomes" id="UP000694904"/>
    </source>
</evidence>
<dbReference type="Proteomes" id="UP000694904">
    <property type="component" value="Chromosome 3"/>
</dbReference>
<protein>
    <recommendedName>
        <fullName evidence="7">HEAT repeat-containing protein 1</fullName>
    </recommendedName>
</protein>
<evidence type="ECO:0000256" key="4">
    <source>
        <dbReference type="ARBA" id="ARBA00022552"/>
    </source>
</evidence>
<reference evidence="9" key="2">
    <citation type="journal article" date="2016" name="G3 (Bethesda)">
        <title>Genome Evolution in Three Species of Cactophilic Drosophila.</title>
        <authorList>
            <person name="Sanchez-Flores A."/>
            <person name="Penazola F."/>
            <person name="Carpinteyro-Ponce J."/>
            <person name="Nazario-Yepiz N."/>
            <person name="Abreu-Goodger C."/>
            <person name="Machado C.A."/>
            <person name="Markow T.A."/>
        </authorList>
    </citation>
    <scope>NUCLEOTIDE SEQUENCE [LARGE SCALE GENOMIC DNA]</scope>
</reference>
<name>A0ABM1NYJ7_DROAR</name>
<reference evidence="9" key="1">
    <citation type="journal article" date="1997" name="Nucleic Acids Res.">
        <title>tRNAscan-SE: a program for improved detection of transfer RNA genes in genomic sequence.</title>
        <authorList>
            <person name="Lowe T.M."/>
            <person name="Eddy S.R."/>
        </authorList>
    </citation>
    <scope>NUCLEOTIDE SEQUENCE [LARGE SCALE GENOMIC DNA]</scope>
</reference>